<keyword evidence="3" id="KW-1185">Reference proteome</keyword>
<organism evidence="2 3">
    <name type="scientific">Sphingomonas chungangi</name>
    <dbReference type="NCBI Taxonomy" id="2683589"/>
    <lineage>
        <taxon>Bacteria</taxon>
        <taxon>Pseudomonadati</taxon>
        <taxon>Pseudomonadota</taxon>
        <taxon>Alphaproteobacteria</taxon>
        <taxon>Sphingomonadales</taxon>
        <taxon>Sphingomonadaceae</taxon>
        <taxon>Sphingomonas</taxon>
    </lineage>
</organism>
<feature type="region of interest" description="Disordered" evidence="1">
    <location>
        <begin position="42"/>
        <end position="70"/>
    </location>
</feature>
<dbReference type="Proteomes" id="UP000570166">
    <property type="component" value="Unassembled WGS sequence"/>
</dbReference>
<reference evidence="2 3" key="1">
    <citation type="submission" date="2020-07" db="EMBL/GenBank/DDBJ databases">
        <authorList>
            <person name="Sun Q."/>
        </authorList>
    </citation>
    <scope>NUCLEOTIDE SEQUENCE [LARGE SCALE GENOMIC DNA]</scope>
    <source>
        <strain evidence="2 3">CGMCC 1.13654</strain>
    </source>
</reference>
<evidence type="ECO:0000313" key="2">
    <source>
        <dbReference type="EMBL" id="MBA2934359.1"/>
    </source>
</evidence>
<name>A0A838L777_9SPHN</name>
<evidence type="ECO:0000256" key="1">
    <source>
        <dbReference type="SAM" id="MobiDB-lite"/>
    </source>
</evidence>
<proteinExistence type="predicted"/>
<dbReference type="RefSeq" id="WP_160365848.1">
    <property type="nucleotide sequence ID" value="NZ_JACEIB010000006.1"/>
</dbReference>
<gene>
    <name evidence="2" type="ORF">HZF05_09635</name>
</gene>
<dbReference type="AlphaFoldDB" id="A0A838L777"/>
<protein>
    <submittedName>
        <fullName evidence="2">Uncharacterized protein</fullName>
    </submittedName>
</protein>
<sequence length="107" mass="10780">MSQTAAGATIVATFSTRRQADLAVEQLVQNLGIQRTNVFVTAEGEENSSGREAGGADAESGHPGVDTGGAPSLAGAISVAVDLPYEADVARVRSALEQHGGGDIATE</sequence>
<dbReference type="EMBL" id="JACEIB010000006">
    <property type="protein sequence ID" value="MBA2934359.1"/>
    <property type="molecule type" value="Genomic_DNA"/>
</dbReference>
<evidence type="ECO:0000313" key="3">
    <source>
        <dbReference type="Proteomes" id="UP000570166"/>
    </source>
</evidence>
<accession>A0A838L777</accession>
<comment type="caution">
    <text evidence="2">The sequence shown here is derived from an EMBL/GenBank/DDBJ whole genome shotgun (WGS) entry which is preliminary data.</text>
</comment>